<protein>
    <submittedName>
        <fullName evidence="2">Uncharacterized protein</fullName>
    </submittedName>
</protein>
<feature type="coiled-coil region" evidence="1">
    <location>
        <begin position="391"/>
        <end position="418"/>
    </location>
</feature>
<organism evidence="2 3">
    <name type="scientific">Amanita thiersii Skay4041</name>
    <dbReference type="NCBI Taxonomy" id="703135"/>
    <lineage>
        <taxon>Eukaryota</taxon>
        <taxon>Fungi</taxon>
        <taxon>Dikarya</taxon>
        <taxon>Basidiomycota</taxon>
        <taxon>Agaricomycotina</taxon>
        <taxon>Agaricomycetes</taxon>
        <taxon>Agaricomycetidae</taxon>
        <taxon>Agaricales</taxon>
        <taxon>Pluteineae</taxon>
        <taxon>Amanitaceae</taxon>
        <taxon>Amanita</taxon>
    </lineage>
</organism>
<evidence type="ECO:0000256" key="1">
    <source>
        <dbReference type="SAM" id="Coils"/>
    </source>
</evidence>
<dbReference type="EMBL" id="KZ302000">
    <property type="protein sequence ID" value="PFH50626.1"/>
    <property type="molecule type" value="Genomic_DNA"/>
</dbReference>
<keyword evidence="3" id="KW-1185">Reference proteome</keyword>
<reference evidence="2 3" key="1">
    <citation type="submission" date="2014-02" db="EMBL/GenBank/DDBJ databases">
        <title>Transposable element dynamics among asymbiotic and ectomycorrhizal Amanita fungi.</title>
        <authorList>
            <consortium name="DOE Joint Genome Institute"/>
            <person name="Hess J."/>
            <person name="Skrede I."/>
            <person name="Wolfe B."/>
            <person name="LaButti K."/>
            <person name="Ohm R.A."/>
            <person name="Grigoriev I.V."/>
            <person name="Pringle A."/>
        </authorList>
    </citation>
    <scope>NUCLEOTIDE SEQUENCE [LARGE SCALE GENOMIC DNA]</scope>
    <source>
        <strain evidence="2 3">SKay4041</strain>
    </source>
</reference>
<gene>
    <name evidence="2" type="ORF">AMATHDRAFT_60762</name>
</gene>
<proteinExistence type="predicted"/>
<evidence type="ECO:0000313" key="2">
    <source>
        <dbReference type="EMBL" id="PFH50626.1"/>
    </source>
</evidence>
<name>A0A2A9NS81_9AGAR</name>
<accession>A0A2A9NS81</accession>
<dbReference type="Proteomes" id="UP000242287">
    <property type="component" value="Unassembled WGS sequence"/>
</dbReference>
<sequence>MASDPRVHKPRLPKVYTDQQLAFLKSNLAEFERRSQGSIRGDAKKFALERASEFIARFGLPDEFIGIEEAEPRFREQIYNWFKNTVGRTRRKLEGRPRSAKKSTEKVAQSNALGWNANVPPPAVIPYPTVDTTATTASQLVAPETVAAPLSFGNLQATAAPMGSASIHTPTIGHTPSASHSHALGMPITQSTIQDAFIRGLDATNLASMIQTFSLSNPSLTPLAPVIDALYDSIFSDSNSLHRDPIPYLRRYLDASNLFTHTVVHAGVSGPHAGLQALEMQIRRHSMWVPNVYPRLSLTSPVSSNSSLTDEMQRIACDRQRRKDHVQWARIHAAALELGVLRMPSISEPDRTFASGRLFSDIIAKDSVWGNDEVEWVAGICILRAIIRTTTGATRQQRDEYEELLRRYEDRWKEIKDETRQALVTEVLLAAKEDLTRWDDIPR</sequence>
<dbReference type="AlphaFoldDB" id="A0A2A9NS81"/>
<evidence type="ECO:0000313" key="3">
    <source>
        <dbReference type="Proteomes" id="UP000242287"/>
    </source>
</evidence>
<dbReference type="OrthoDB" id="4980495at2759"/>
<keyword evidence="1" id="KW-0175">Coiled coil</keyword>